<accession>A0AAD9YND7</accession>
<feature type="chain" id="PRO_5042227712" evidence="1">
    <location>
        <begin position="23"/>
        <end position="109"/>
    </location>
</feature>
<evidence type="ECO:0000313" key="2">
    <source>
        <dbReference type="EMBL" id="KAK2772155.1"/>
    </source>
</evidence>
<evidence type="ECO:0000256" key="1">
    <source>
        <dbReference type="SAM" id="SignalP"/>
    </source>
</evidence>
<keyword evidence="3" id="KW-1185">Reference proteome</keyword>
<dbReference type="EMBL" id="VYYT01000071">
    <property type="protein sequence ID" value="KAK2772155.1"/>
    <property type="molecule type" value="Genomic_DNA"/>
</dbReference>
<reference evidence="2" key="1">
    <citation type="submission" date="2023-02" db="EMBL/GenBank/DDBJ databases">
        <title>Colletotrichum kahawae CIFC_Que2 genome sequencing and assembly.</title>
        <authorList>
            <person name="Baroncelli R."/>
        </authorList>
    </citation>
    <scope>NUCLEOTIDE SEQUENCE</scope>
    <source>
        <strain evidence="2">CIFC_Que2</strain>
    </source>
</reference>
<gene>
    <name evidence="2" type="ORF">CKAH01_14060</name>
</gene>
<feature type="signal peptide" evidence="1">
    <location>
        <begin position="1"/>
        <end position="22"/>
    </location>
</feature>
<sequence>MLSHTLICFAANIAAVTQPALGSPTKEQLEPRQSGCTTNYRSWTATMTGTCSTSGGPAITCDQKTDRRRVSNVKLTIISSANLGNNKFKCDGSQIVSTHVALVSRCQLT</sequence>
<organism evidence="2 3">
    <name type="scientific">Colletotrichum kahawae</name>
    <name type="common">Coffee berry disease fungus</name>
    <dbReference type="NCBI Taxonomy" id="34407"/>
    <lineage>
        <taxon>Eukaryota</taxon>
        <taxon>Fungi</taxon>
        <taxon>Dikarya</taxon>
        <taxon>Ascomycota</taxon>
        <taxon>Pezizomycotina</taxon>
        <taxon>Sordariomycetes</taxon>
        <taxon>Hypocreomycetidae</taxon>
        <taxon>Glomerellales</taxon>
        <taxon>Glomerellaceae</taxon>
        <taxon>Colletotrichum</taxon>
        <taxon>Colletotrichum gloeosporioides species complex</taxon>
    </lineage>
</organism>
<dbReference type="Proteomes" id="UP001281614">
    <property type="component" value="Unassembled WGS sequence"/>
</dbReference>
<name>A0AAD9YND7_COLKA</name>
<keyword evidence="1" id="KW-0732">Signal</keyword>
<protein>
    <submittedName>
        <fullName evidence="2">Uncharacterized protein</fullName>
    </submittedName>
</protein>
<evidence type="ECO:0000313" key="3">
    <source>
        <dbReference type="Proteomes" id="UP001281614"/>
    </source>
</evidence>
<proteinExistence type="predicted"/>
<comment type="caution">
    <text evidence="2">The sequence shown here is derived from an EMBL/GenBank/DDBJ whole genome shotgun (WGS) entry which is preliminary data.</text>
</comment>
<dbReference type="AlphaFoldDB" id="A0AAD9YND7"/>